<reference evidence="1 2" key="1">
    <citation type="journal article" date="2021" name="Front. Genet.">
        <title>Chromosome-Level Genome Assembly Reveals Significant Gene Expansion in the Toll and IMD Signaling Pathways of Dendrolimus kikuchii.</title>
        <authorList>
            <person name="Zhou J."/>
            <person name="Wu P."/>
            <person name="Xiong Z."/>
            <person name="Liu N."/>
            <person name="Zhao N."/>
            <person name="Ji M."/>
            <person name="Qiu Y."/>
            <person name="Yang B."/>
        </authorList>
    </citation>
    <scope>NUCLEOTIDE SEQUENCE [LARGE SCALE GENOMIC DNA]</scope>
    <source>
        <strain evidence="1">Ann1</strain>
    </source>
</reference>
<protein>
    <submittedName>
        <fullName evidence="1">Uncharacterized protein</fullName>
    </submittedName>
</protein>
<evidence type="ECO:0000313" key="1">
    <source>
        <dbReference type="EMBL" id="KAJ0169736.1"/>
    </source>
</evidence>
<dbReference type="Proteomes" id="UP000824533">
    <property type="component" value="Linkage Group LG29"/>
</dbReference>
<accession>A0ACC1CDV7</accession>
<organism evidence="1 2">
    <name type="scientific">Dendrolimus kikuchii</name>
    <dbReference type="NCBI Taxonomy" id="765133"/>
    <lineage>
        <taxon>Eukaryota</taxon>
        <taxon>Metazoa</taxon>
        <taxon>Ecdysozoa</taxon>
        <taxon>Arthropoda</taxon>
        <taxon>Hexapoda</taxon>
        <taxon>Insecta</taxon>
        <taxon>Pterygota</taxon>
        <taxon>Neoptera</taxon>
        <taxon>Endopterygota</taxon>
        <taxon>Lepidoptera</taxon>
        <taxon>Glossata</taxon>
        <taxon>Ditrysia</taxon>
        <taxon>Bombycoidea</taxon>
        <taxon>Lasiocampidae</taxon>
        <taxon>Dendrolimus</taxon>
    </lineage>
</organism>
<sequence length="502" mass="53958">MSNLSGYDSEAVGFDSISLTKRQETSSSTQTTEFSEAGAASQTNLSVSCGSTATPEDLGAQDDVLREYPPPGLNEFLRKVVPTMLEQLDQTDRELLCNSSDSEEEEMISSKLFQEITFSEQGMGGGDESASVLDVAWSSAGNSLAVSIGKTQHEDWCTHNGLIKIYTIKLTVGDQLVHNLDISEKNCITVLEYHPSVAALLAYGTTSGEVVLCNLRNPVEEMQLTSPTGCHGSKRVSGLQWADPPLANTFLTMQINNTGKRRGASDQILISSGSDGTLNVWQVNANLKIFESVVSYAVNGSRNMAAVDISCFDFVKAYPLRPSDDKVADDIFVVGTKCGKLYLCKIKATERIDGNLLDPVYEVLEGHATCVLNVAFSGQKAGIFLSMSIDSELRVYDVNQSSPLKVLCLDAPVSCMSWLPNNPCVVIVGLAKPEGQCLKVFNVSSGKSVPVDGLVGTGQSVTALAVKQSGACRIAAGDLGGSVRIWELPTRRIRYTADDLEF</sequence>
<dbReference type="EMBL" id="CM034415">
    <property type="protein sequence ID" value="KAJ0169736.1"/>
    <property type="molecule type" value="Genomic_DNA"/>
</dbReference>
<evidence type="ECO:0000313" key="2">
    <source>
        <dbReference type="Proteomes" id="UP000824533"/>
    </source>
</evidence>
<comment type="caution">
    <text evidence="1">The sequence shown here is derived from an EMBL/GenBank/DDBJ whole genome shotgun (WGS) entry which is preliminary data.</text>
</comment>
<keyword evidence="2" id="KW-1185">Reference proteome</keyword>
<name>A0ACC1CDV7_9NEOP</name>
<gene>
    <name evidence="1" type="ORF">K1T71_014342</name>
</gene>
<proteinExistence type="predicted"/>